<dbReference type="GO" id="GO:0016020">
    <property type="term" value="C:membrane"/>
    <property type="evidence" value="ECO:0007669"/>
    <property type="project" value="UniProtKB-SubCell"/>
</dbReference>
<evidence type="ECO:0000259" key="7">
    <source>
        <dbReference type="Pfam" id="PF02932"/>
    </source>
</evidence>
<dbReference type="GO" id="GO:0004888">
    <property type="term" value="F:transmembrane signaling receptor activity"/>
    <property type="evidence" value="ECO:0007669"/>
    <property type="project" value="InterPro"/>
</dbReference>
<dbReference type="InterPro" id="IPR036734">
    <property type="entry name" value="Neur_chan_lig-bd_sf"/>
</dbReference>
<feature type="transmembrane region" description="Helical" evidence="5">
    <location>
        <begin position="239"/>
        <end position="259"/>
    </location>
</feature>
<keyword evidence="5" id="KW-0406">Ion transport</keyword>
<feature type="domain" description="Neurotransmitter-gated ion-channel ligand-binding" evidence="6">
    <location>
        <begin position="37"/>
        <end position="238"/>
    </location>
</feature>
<keyword evidence="2 5" id="KW-0812">Transmembrane</keyword>
<keyword evidence="3 5" id="KW-1133">Transmembrane helix</keyword>
<evidence type="ECO:0000256" key="2">
    <source>
        <dbReference type="ARBA" id="ARBA00022692"/>
    </source>
</evidence>
<evidence type="ECO:0000313" key="8">
    <source>
        <dbReference type="EnsemblMetazoa" id="G4192.1:cds"/>
    </source>
</evidence>
<dbReference type="SUPFAM" id="SSF63712">
    <property type="entry name" value="Nicotinic receptor ligand binding domain-like"/>
    <property type="match status" value="1"/>
</dbReference>
<feature type="transmembrane region" description="Helical" evidence="5">
    <location>
        <begin position="271"/>
        <end position="291"/>
    </location>
</feature>
<accession>A0A8W8N3J2</accession>
<dbReference type="OMA" id="CISDHER"/>
<evidence type="ECO:0000256" key="1">
    <source>
        <dbReference type="ARBA" id="ARBA00004141"/>
    </source>
</evidence>
<dbReference type="Pfam" id="PF02932">
    <property type="entry name" value="Neur_chan_memb"/>
    <property type="match status" value="1"/>
</dbReference>
<dbReference type="OrthoDB" id="6160691at2759"/>
<dbReference type="InterPro" id="IPR006029">
    <property type="entry name" value="Neurotrans-gated_channel_TM"/>
</dbReference>
<dbReference type="CDD" id="cd19051">
    <property type="entry name" value="LGIC_TM_cation"/>
    <property type="match status" value="1"/>
</dbReference>
<dbReference type="CDD" id="cd18989">
    <property type="entry name" value="LGIC_ECD_cation"/>
    <property type="match status" value="1"/>
</dbReference>
<dbReference type="AlphaFoldDB" id="A0A8W8N3J2"/>
<feature type="transmembrane region" description="Helical" evidence="5">
    <location>
        <begin position="391"/>
        <end position="413"/>
    </location>
</feature>
<dbReference type="EnsemblMetazoa" id="G4192.1">
    <property type="protein sequence ID" value="G4192.1:cds"/>
    <property type="gene ID" value="G4192"/>
</dbReference>
<dbReference type="FunFam" id="2.70.170.10:FF:000028">
    <property type="entry name" value="AcetylCholine Receptor"/>
    <property type="match status" value="1"/>
</dbReference>
<feature type="domain" description="Neurotransmitter-gated ion-channel transmembrane" evidence="7">
    <location>
        <begin position="245"/>
        <end position="334"/>
    </location>
</feature>
<keyword evidence="5" id="KW-0813">Transport</keyword>
<feature type="signal peptide" evidence="5">
    <location>
        <begin position="1"/>
        <end position="28"/>
    </location>
</feature>
<dbReference type="SUPFAM" id="SSF90112">
    <property type="entry name" value="Neurotransmitter-gated ion-channel transmembrane pore"/>
    <property type="match status" value="1"/>
</dbReference>
<dbReference type="Gene3D" id="1.20.58.390">
    <property type="entry name" value="Neurotransmitter-gated ion-channel transmembrane domain"/>
    <property type="match status" value="1"/>
</dbReference>
<dbReference type="PANTHER" id="PTHR18945">
    <property type="entry name" value="NEUROTRANSMITTER GATED ION CHANNEL"/>
    <property type="match status" value="1"/>
</dbReference>
<evidence type="ECO:0000259" key="6">
    <source>
        <dbReference type="Pfam" id="PF02931"/>
    </source>
</evidence>
<dbReference type="PRINTS" id="PR00252">
    <property type="entry name" value="NRIONCHANNEL"/>
</dbReference>
<dbReference type="InterPro" id="IPR018000">
    <property type="entry name" value="Neurotransmitter_ion_chnl_CS"/>
</dbReference>
<proteinExistence type="inferred from homology"/>
<evidence type="ECO:0000256" key="4">
    <source>
        <dbReference type="ARBA" id="ARBA00023136"/>
    </source>
</evidence>
<dbReference type="InterPro" id="IPR006201">
    <property type="entry name" value="Neur_channel"/>
</dbReference>
<dbReference type="InterPro" id="IPR006202">
    <property type="entry name" value="Neur_chan_lig-bd"/>
</dbReference>
<evidence type="ECO:0000313" key="9">
    <source>
        <dbReference type="Proteomes" id="UP000005408"/>
    </source>
</evidence>
<protein>
    <recommendedName>
        <fullName evidence="10">Neuronal acetylcholine receptor subunit alpha-6</fullName>
    </recommendedName>
</protein>
<comment type="similarity">
    <text evidence="5">Belongs to the ligand-gated ion channel (TC 1.A.9) family.</text>
</comment>
<dbReference type="Proteomes" id="UP000005408">
    <property type="component" value="Unassembled WGS sequence"/>
</dbReference>
<evidence type="ECO:0000256" key="5">
    <source>
        <dbReference type="RuleBase" id="RU000687"/>
    </source>
</evidence>
<keyword evidence="5" id="KW-0732">Signal</keyword>
<dbReference type="Pfam" id="PF02931">
    <property type="entry name" value="Neur_chan_LBD"/>
    <property type="match status" value="1"/>
</dbReference>
<keyword evidence="9" id="KW-1185">Reference proteome</keyword>
<dbReference type="Gene3D" id="2.70.170.10">
    <property type="entry name" value="Neurotransmitter-gated ion-channel ligand-binding domain"/>
    <property type="match status" value="1"/>
</dbReference>
<keyword evidence="5" id="KW-0407">Ion channel</keyword>
<evidence type="ECO:0008006" key="10">
    <source>
        <dbReference type="Google" id="ProtNLM"/>
    </source>
</evidence>
<sequence>MPGHFLIFTSPIAVILCCCAALIDITSGASVEEYKLLQSTLLTNYSTSVRPLLDQDDTVFVYSGFYLAGINEVDAVNQRLITTGFLELSWDDEFLQWDEDEFDIQTLYFKQKDIWTPDVVLKNGITTFEELGGEFYYLQVTSDGRVTWLPFQVLESKCFIDITYFPFDDQKCSITFHSWSFSKDEVNVTLFVDDPSPVDSYNYVENSVWGIVSTDAFASPEIEAESEVTFILHLRRKPLYFIVNLISPIVLLGVVRLLVFVIPADAGEKMSFAMAVFLSFAVFLSIISMHLPTNSEKTSLLGVYIVVQMIIGVGTIVISSFQLRLHHRKSERKVGVFFRGVVKVERFLRCTTCNESRKVSGEKNVEVSLHDDDNGIINWTDVSSAIDFVSFWTMLVFEITAMTIIIATLIGGYDLIG</sequence>
<dbReference type="InterPro" id="IPR038050">
    <property type="entry name" value="Neuro_actylchol_rec"/>
</dbReference>
<dbReference type="PROSITE" id="PS00236">
    <property type="entry name" value="NEUROTR_ION_CHANNEL"/>
    <property type="match status" value="1"/>
</dbReference>
<feature type="transmembrane region" description="Helical" evidence="5">
    <location>
        <begin position="303"/>
        <end position="323"/>
    </location>
</feature>
<organism evidence="8 9">
    <name type="scientific">Magallana gigas</name>
    <name type="common">Pacific oyster</name>
    <name type="synonym">Crassostrea gigas</name>
    <dbReference type="NCBI Taxonomy" id="29159"/>
    <lineage>
        <taxon>Eukaryota</taxon>
        <taxon>Metazoa</taxon>
        <taxon>Spiralia</taxon>
        <taxon>Lophotrochozoa</taxon>
        <taxon>Mollusca</taxon>
        <taxon>Bivalvia</taxon>
        <taxon>Autobranchia</taxon>
        <taxon>Pteriomorphia</taxon>
        <taxon>Ostreida</taxon>
        <taxon>Ostreoidea</taxon>
        <taxon>Ostreidae</taxon>
        <taxon>Magallana</taxon>
    </lineage>
</organism>
<feature type="chain" id="PRO_5036516151" description="Neuronal acetylcholine receptor subunit alpha-6" evidence="5">
    <location>
        <begin position="29"/>
        <end position="417"/>
    </location>
</feature>
<evidence type="ECO:0000256" key="3">
    <source>
        <dbReference type="ARBA" id="ARBA00022989"/>
    </source>
</evidence>
<keyword evidence="4 5" id="KW-0472">Membrane</keyword>
<dbReference type="InterPro" id="IPR036719">
    <property type="entry name" value="Neuro-gated_channel_TM_sf"/>
</dbReference>
<name>A0A8W8N3J2_MAGGI</name>
<dbReference type="GO" id="GO:0005230">
    <property type="term" value="F:extracellular ligand-gated monoatomic ion channel activity"/>
    <property type="evidence" value="ECO:0007669"/>
    <property type="project" value="InterPro"/>
</dbReference>
<reference evidence="8" key="1">
    <citation type="submission" date="2022-08" db="UniProtKB">
        <authorList>
            <consortium name="EnsemblMetazoa"/>
        </authorList>
    </citation>
    <scope>IDENTIFICATION</scope>
    <source>
        <strain evidence="8">05x7-T-G4-1.051#20</strain>
    </source>
</reference>
<comment type="subcellular location">
    <subcellularLocation>
        <location evidence="1">Membrane</location>
        <topology evidence="1">Multi-pass membrane protein</topology>
    </subcellularLocation>
</comment>